<dbReference type="FunFam" id="3.30.70.270:FF:000020">
    <property type="entry name" value="Transposon Tf2-6 polyprotein-like Protein"/>
    <property type="match status" value="1"/>
</dbReference>
<dbReference type="PANTHER" id="PTHR37984:SF5">
    <property type="entry name" value="PROTEIN NYNRIN-LIKE"/>
    <property type="match status" value="1"/>
</dbReference>
<dbReference type="Gene3D" id="3.30.70.270">
    <property type="match status" value="1"/>
</dbReference>
<organism evidence="4 5">
    <name type="scientific">Taxus chinensis</name>
    <name type="common">Chinese yew</name>
    <name type="synonym">Taxus wallichiana var. chinensis</name>
    <dbReference type="NCBI Taxonomy" id="29808"/>
    <lineage>
        <taxon>Eukaryota</taxon>
        <taxon>Viridiplantae</taxon>
        <taxon>Streptophyta</taxon>
        <taxon>Embryophyta</taxon>
        <taxon>Tracheophyta</taxon>
        <taxon>Spermatophyta</taxon>
        <taxon>Pinopsida</taxon>
        <taxon>Pinidae</taxon>
        <taxon>Conifers II</taxon>
        <taxon>Cupressales</taxon>
        <taxon>Taxaceae</taxon>
        <taxon>Taxus</taxon>
    </lineage>
</organism>
<dbReference type="SUPFAM" id="SSF53098">
    <property type="entry name" value="Ribonuclease H-like"/>
    <property type="match status" value="1"/>
</dbReference>
<dbReference type="Pfam" id="PF17919">
    <property type="entry name" value="RT_RNaseH_2"/>
    <property type="match status" value="1"/>
</dbReference>
<feature type="non-terminal residue" evidence="4">
    <location>
        <position position="377"/>
    </location>
</feature>
<dbReference type="InterPro" id="IPR043128">
    <property type="entry name" value="Rev_trsase/Diguanyl_cyclase"/>
</dbReference>
<dbReference type="InterPro" id="IPR043502">
    <property type="entry name" value="DNA/RNA_pol_sf"/>
</dbReference>
<evidence type="ECO:0008006" key="6">
    <source>
        <dbReference type="Google" id="ProtNLM"/>
    </source>
</evidence>
<feature type="domain" description="Integrase zinc-binding" evidence="3">
    <location>
        <begin position="257"/>
        <end position="312"/>
    </location>
</feature>
<dbReference type="Proteomes" id="UP000824469">
    <property type="component" value="Unassembled WGS sequence"/>
</dbReference>
<accession>A0AA38LLN6</accession>
<dbReference type="GO" id="GO:0003824">
    <property type="term" value="F:catalytic activity"/>
    <property type="evidence" value="ECO:0007669"/>
    <property type="project" value="UniProtKB-KW"/>
</dbReference>
<dbReference type="AlphaFoldDB" id="A0AA38LLN6"/>
<dbReference type="PANTHER" id="PTHR37984">
    <property type="entry name" value="PROTEIN CBG26694"/>
    <property type="match status" value="1"/>
</dbReference>
<proteinExistence type="predicted"/>
<keyword evidence="5" id="KW-1185">Reference proteome</keyword>
<evidence type="ECO:0000259" key="2">
    <source>
        <dbReference type="Pfam" id="PF17919"/>
    </source>
</evidence>
<dbReference type="SUPFAM" id="SSF56672">
    <property type="entry name" value="DNA/RNA polymerases"/>
    <property type="match status" value="1"/>
</dbReference>
<dbReference type="Gene3D" id="1.10.340.70">
    <property type="match status" value="1"/>
</dbReference>
<dbReference type="InterPro" id="IPR050951">
    <property type="entry name" value="Retrovirus_Pol_polyprotein"/>
</dbReference>
<evidence type="ECO:0000259" key="3">
    <source>
        <dbReference type="Pfam" id="PF17921"/>
    </source>
</evidence>
<evidence type="ECO:0000313" key="5">
    <source>
        <dbReference type="Proteomes" id="UP000824469"/>
    </source>
</evidence>
<dbReference type="FunFam" id="1.10.340.70:FF:000001">
    <property type="entry name" value="Retrovirus-related Pol polyprotein from transposon gypsy-like Protein"/>
    <property type="match status" value="1"/>
</dbReference>
<feature type="domain" description="Reverse transcriptase/retrotransposon-derived protein RNase H-like" evidence="2">
    <location>
        <begin position="37"/>
        <end position="131"/>
    </location>
</feature>
<gene>
    <name evidence="4" type="ORF">KI387_000402</name>
</gene>
<keyword evidence="1" id="KW-0511">Multifunctional enzyme</keyword>
<reference evidence="4 5" key="1">
    <citation type="journal article" date="2021" name="Nat. Plants">
        <title>The Taxus genome provides insights into paclitaxel biosynthesis.</title>
        <authorList>
            <person name="Xiong X."/>
            <person name="Gou J."/>
            <person name="Liao Q."/>
            <person name="Li Y."/>
            <person name="Zhou Q."/>
            <person name="Bi G."/>
            <person name="Li C."/>
            <person name="Du R."/>
            <person name="Wang X."/>
            <person name="Sun T."/>
            <person name="Guo L."/>
            <person name="Liang H."/>
            <person name="Lu P."/>
            <person name="Wu Y."/>
            <person name="Zhang Z."/>
            <person name="Ro D.K."/>
            <person name="Shang Y."/>
            <person name="Huang S."/>
            <person name="Yan J."/>
        </authorList>
    </citation>
    <scope>NUCLEOTIDE SEQUENCE [LARGE SCALE GENOMIC DNA]</scope>
    <source>
        <strain evidence="4">Ta-2019</strain>
    </source>
</reference>
<evidence type="ECO:0000256" key="1">
    <source>
        <dbReference type="ARBA" id="ARBA00023268"/>
    </source>
</evidence>
<dbReference type="InterPro" id="IPR036397">
    <property type="entry name" value="RNaseH_sf"/>
</dbReference>
<evidence type="ECO:0000313" key="4">
    <source>
        <dbReference type="EMBL" id="KAH9328294.1"/>
    </source>
</evidence>
<dbReference type="InterPro" id="IPR041588">
    <property type="entry name" value="Integrase_H2C2"/>
</dbReference>
<dbReference type="CDD" id="cd09274">
    <property type="entry name" value="RNase_HI_RT_Ty3"/>
    <property type="match status" value="1"/>
</dbReference>
<sequence>VRQFMGLATYYRRFVQGFSKLATPLTDLLKKGRKWRWMEKQQQAFELLKQKLTSQPVLALPDYGKPFEVQTDASDYAIGGVLMQEGHPVAFESRKLNDRERNYPVHEKEMTAIVHCLRSWRHYLLGAPFVVKTDNISSTYFKTQAKLTPKQARWQEFLAEFDFEITYNPGKKNVVADALSRKAQLAAVTESPASMHSESRVLLAEAMVEQIKEGLTQDPQAAELVKQVRENRTRKFSIRDGLLVFTQGRIYIPKWGKLRRELLHECHDSVWAGHPGQKRTLALIERGFYWPKMREDADEYVRSCLICQQDKPVYKAPAGTLQPLPIPIRPWVSVSLDFITQLPESDGKTSIMVVVDRFSKYATFIPCAAPCRAEDAA</sequence>
<dbReference type="Gene3D" id="3.30.420.10">
    <property type="entry name" value="Ribonuclease H-like superfamily/Ribonuclease H"/>
    <property type="match status" value="1"/>
</dbReference>
<dbReference type="OMA" id="ELLHECH"/>
<dbReference type="InterPro" id="IPR041577">
    <property type="entry name" value="RT_RNaseH_2"/>
</dbReference>
<dbReference type="EMBL" id="JAHRHJ020000001">
    <property type="protein sequence ID" value="KAH9328294.1"/>
    <property type="molecule type" value="Genomic_DNA"/>
</dbReference>
<dbReference type="InterPro" id="IPR012337">
    <property type="entry name" value="RNaseH-like_sf"/>
</dbReference>
<dbReference type="GO" id="GO:0003676">
    <property type="term" value="F:nucleic acid binding"/>
    <property type="evidence" value="ECO:0007669"/>
    <property type="project" value="InterPro"/>
</dbReference>
<protein>
    <recommendedName>
        <fullName evidence="6">Polyprotein</fullName>
    </recommendedName>
</protein>
<feature type="non-terminal residue" evidence="4">
    <location>
        <position position="1"/>
    </location>
</feature>
<name>A0AA38LLN6_TAXCH</name>
<comment type="caution">
    <text evidence="4">The sequence shown here is derived from an EMBL/GenBank/DDBJ whole genome shotgun (WGS) entry which is preliminary data.</text>
</comment>
<dbReference type="Pfam" id="PF17921">
    <property type="entry name" value="Integrase_H2C2"/>
    <property type="match status" value="1"/>
</dbReference>
<dbReference type="FunFam" id="3.10.20.370:FF:000001">
    <property type="entry name" value="Retrovirus-related Pol polyprotein from transposon 17.6-like protein"/>
    <property type="match status" value="1"/>
</dbReference>